<keyword evidence="2" id="KW-0732">Signal</keyword>
<sequence>MREAIDHKVTKHVNMAKWLLHMLIFSFSDMQPMTYASPTCDTNVRDCLKSYSSMMANVIIQSTITLHLNMYGNVTMDFLNPIHVWRRLCSDPDMEKTMSCAVNGLKACDIFTLKNLDIPRDHINILETLSVNATAAVTDTLKCNQYQSLEMDVSCADHVINPGQLFHCPNLNQVRLSKECNPEASIWICSISILDQVCPNLVDIYLHTLQLISHHTCKFDSCLIKHHKCEEMYRSDQPVFNVPDAKDNFFLIAQKLVYLCGSGRKVVQCMSEGIKGCPIYQKYSPHQNSLVYLQNDVLDDLLVVGCDDISALTSKMDCLNTTLNGEDFINCYRTNIGKYPSSVSEQTNCSVNRAAAWCTSNTVGVKCGWEASDFLNKWQRVFFTLEESCLLPLRGSAFVNLPIYIFLFILTIVSLAVFPGNTIFSFEFLL</sequence>
<keyword evidence="1" id="KW-1133">Transmembrane helix</keyword>
<reference evidence="3" key="3">
    <citation type="submission" date="2023-05" db="EMBL/GenBank/DDBJ databases">
        <authorList>
            <person name="Smith C.H."/>
        </authorList>
    </citation>
    <scope>NUCLEOTIDE SEQUENCE</scope>
    <source>
        <strain evidence="3">CHS0354</strain>
        <tissue evidence="3">Mantle</tissue>
    </source>
</reference>
<dbReference type="AlphaFoldDB" id="A0AAE0S5K1"/>
<evidence type="ECO:0000256" key="1">
    <source>
        <dbReference type="SAM" id="Phobius"/>
    </source>
</evidence>
<evidence type="ECO:0000313" key="3">
    <source>
        <dbReference type="EMBL" id="KAK3585627.1"/>
    </source>
</evidence>
<feature type="transmembrane region" description="Helical" evidence="1">
    <location>
        <begin position="401"/>
        <end position="424"/>
    </location>
</feature>
<feature type="signal peptide" evidence="2">
    <location>
        <begin position="1"/>
        <end position="36"/>
    </location>
</feature>
<organism evidence="3 4">
    <name type="scientific">Potamilus streckersoni</name>
    <dbReference type="NCBI Taxonomy" id="2493646"/>
    <lineage>
        <taxon>Eukaryota</taxon>
        <taxon>Metazoa</taxon>
        <taxon>Spiralia</taxon>
        <taxon>Lophotrochozoa</taxon>
        <taxon>Mollusca</taxon>
        <taxon>Bivalvia</taxon>
        <taxon>Autobranchia</taxon>
        <taxon>Heteroconchia</taxon>
        <taxon>Palaeoheterodonta</taxon>
        <taxon>Unionida</taxon>
        <taxon>Unionoidea</taxon>
        <taxon>Unionidae</taxon>
        <taxon>Ambleminae</taxon>
        <taxon>Lampsilini</taxon>
        <taxon>Potamilus</taxon>
    </lineage>
</organism>
<accession>A0AAE0S5K1</accession>
<protein>
    <submittedName>
        <fullName evidence="3">Uncharacterized protein</fullName>
    </submittedName>
</protein>
<evidence type="ECO:0000313" key="4">
    <source>
        <dbReference type="Proteomes" id="UP001195483"/>
    </source>
</evidence>
<dbReference type="EMBL" id="JAEAOA010000333">
    <property type="protein sequence ID" value="KAK3585627.1"/>
    <property type="molecule type" value="Genomic_DNA"/>
</dbReference>
<proteinExistence type="predicted"/>
<dbReference type="Proteomes" id="UP001195483">
    <property type="component" value="Unassembled WGS sequence"/>
</dbReference>
<reference evidence="3" key="2">
    <citation type="journal article" date="2021" name="Genome Biol. Evol.">
        <title>Developing a high-quality reference genome for a parasitic bivalve with doubly uniparental inheritance (Bivalvia: Unionida).</title>
        <authorList>
            <person name="Smith C.H."/>
        </authorList>
    </citation>
    <scope>NUCLEOTIDE SEQUENCE</scope>
    <source>
        <strain evidence="3">CHS0354</strain>
        <tissue evidence="3">Mantle</tissue>
    </source>
</reference>
<reference evidence="3" key="1">
    <citation type="journal article" date="2021" name="Genome Biol. Evol.">
        <title>A High-Quality Reference Genome for a Parasitic Bivalve with Doubly Uniparental Inheritance (Bivalvia: Unionida).</title>
        <authorList>
            <person name="Smith C.H."/>
        </authorList>
    </citation>
    <scope>NUCLEOTIDE SEQUENCE</scope>
    <source>
        <strain evidence="3">CHS0354</strain>
    </source>
</reference>
<gene>
    <name evidence="3" type="ORF">CHS0354_004544</name>
</gene>
<feature type="chain" id="PRO_5042214264" evidence="2">
    <location>
        <begin position="37"/>
        <end position="430"/>
    </location>
</feature>
<comment type="caution">
    <text evidence="3">The sequence shown here is derived from an EMBL/GenBank/DDBJ whole genome shotgun (WGS) entry which is preliminary data.</text>
</comment>
<evidence type="ECO:0000256" key="2">
    <source>
        <dbReference type="SAM" id="SignalP"/>
    </source>
</evidence>
<keyword evidence="1" id="KW-0812">Transmembrane</keyword>
<keyword evidence="1" id="KW-0472">Membrane</keyword>
<name>A0AAE0S5K1_9BIVA</name>
<keyword evidence="4" id="KW-1185">Reference proteome</keyword>